<sequence>MWYVSTLGQELRCVVRVVGPGWLQGAFRDVFTKVLETSSFHQRSTCHPIYVLLCSDSNSNFWSTWCKE</sequence>
<accession>A0ABR3JVX5</accession>
<protein>
    <submittedName>
        <fullName evidence="1">Uncharacterized protein</fullName>
    </submittedName>
</protein>
<reference evidence="2" key="1">
    <citation type="submission" date="2024-06" db="EMBL/GenBank/DDBJ databases">
        <title>Multi-omics analyses provide insights into the biosynthesis of the anticancer antibiotic pleurotin in Hohenbuehelia grisea.</title>
        <authorList>
            <person name="Weaver J.A."/>
            <person name="Alberti F."/>
        </authorList>
    </citation>
    <scope>NUCLEOTIDE SEQUENCE [LARGE SCALE GENOMIC DNA]</scope>
    <source>
        <strain evidence="2">T-177</strain>
    </source>
</reference>
<comment type="caution">
    <text evidence="1">The sequence shown here is derived from an EMBL/GenBank/DDBJ whole genome shotgun (WGS) entry which is preliminary data.</text>
</comment>
<evidence type="ECO:0000313" key="2">
    <source>
        <dbReference type="Proteomes" id="UP001556367"/>
    </source>
</evidence>
<gene>
    <name evidence="1" type="ORF">HGRIS_014657</name>
</gene>
<proteinExistence type="predicted"/>
<dbReference type="Proteomes" id="UP001556367">
    <property type="component" value="Unassembled WGS sequence"/>
</dbReference>
<name>A0ABR3JVX5_9AGAR</name>
<dbReference type="EMBL" id="JASNQZ010000003">
    <property type="protein sequence ID" value="KAL0959408.1"/>
    <property type="molecule type" value="Genomic_DNA"/>
</dbReference>
<keyword evidence="2" id="KW-1185">Reference proteome</keyword>
<evidence type="ECO:0000313" key="1">
    <source>
        <dbReference type="EMBL" id="KAL0959408.1"/>
    </source>
</evidence>
<organism evidence="1 2">
    <name type="scientific">Hohenbuehelia grisea</name>
    <dbReference type="NCBI Taxonomy" id="104357"/>
    <lineage>
        <taxon>Eukaryota</taxon>
        <taxon>Fungi</taxon>
        <taxon>Dikarya</taxon>
        <taxon>Basidiomycota</taxon>
        <taxon>Agaricomycotina</taxon>
        <taxon>Agaricomycetes</taxon>
        <taxon>Agaricomycetidae</taxon>
        <taxon>Agaricales</taxon>
        <taxon>Pleurotineae</taxon>
        <taxon>Pleurotaceae</taxon>
        <taxon>Hohenbuehelia</taxon>
    </lineage>
</organism>